<evidence type="ECO:0000256" key="3">
    <source>
        <dbReference type="PROSITE-ProRule" id="PRU00023"/>
    </source>
</evidence>
<name>A0A1C3YIF1_GIBZE</name>
<proteinExistence type="predicted"/>
<dbReference type="InterPro" id="IPR003877">
    <property type="entry name" value="SPRY_dom"/>
</dbReference>
<evidence type="ECO:0000259" key="7">
    <source>
        <dbReference type="PROSITE" id="PS50188"/>
    </source>
</evidence>
<feature type="region of interest" description="Disordered" evidence="4">
    <location>
        <begin position="788"/>
        <end position="819"/>
    </location>
</feature>
<protein>
    <submittedName>
        <fullName evidence="8">Chromosome 1, complete genome</fullName>
    </submittedName>
</protein>
<feature type="compositionally biased region" description="Polar residues" evidence="4">
    <location>
        <begin position="165"/>
        <end position="186"/>
    </location>
</feature>
<feature type="transmembrane region" description="Helical" evidence="5">
    <location>
        <begin position="553"/>
        <end position="573"/>
    </location>
</feature>
<dbReference type="Pfam" id="PF00622">
    <property type="entry name" value="SPRY"/>
    <property type="match status" value="1"/>
</dbReference>
<evidence type="ECO:0000256" key="6">
    <source>
        <dbReference type="SAM" id="SignalP"/>
    </source>
</evidence>
<dbReference type="PANTHER" id="PTHR24198">
    <property type="entry name" value="ANKYRIN REPEAT AND PROTEIN KINASE DOMAIN-CONTAINING PROTEIN"/>
    <property type="match status" value="1"/>
</dbReference>
<feature type="compositionally biased region" description="Polar residues" evidence="4">
    <location>
        <begin position="520"/>
        <end position="542"/>
    </location>
</feature>
<organism evidence="8 9">
    <name type="scientific">Gibberella zeae (strain ATCC MYA-4620 / CBS 123657 / FGSC 9075 / NRRL 31084 / PH-1)</name>
    <name type="common">Wheat head blight fungus</name>
    <name type="synonym">Fusarium graminearum</name>
    <dbReference type="NCBI Taxonomy" id="229533"/>
    <lineage>
        <taxon>Eukaryota</taxon>
        <taxon>Fungi</taxon>
        <taxon>Dikarya</taxon>
        <taxon>Ascomycota</taxon>
        <taxon>Pezizomycotina</taxon>
        <taxon>Sordariomycetes</taxon>
        <taxon>Hypocreomycetidae</taxon>
        <taxon>Hypocreales</taxon>
        <taxon>Nectriaceae</taxon>
        <taxon>Fusarium</taxon>
    </lineage>
</organism>
<keyword evidence="2 3" id="KW-0040">ANK repeat</keyword>
<keyword evidence="1" id="KW-0677">Repeat</keyword>
<gene>
    <name evidence="8" type="ORF">FGRAMPH1_01T04363</name>
</gene>
<dbReference type="InParanoid" id="A0A1C3YIF1"/>
<evidence type="ECO:0000256" key="1">
    <source>
        <dbReference type="ARBA" id="ARBA00022737"/>
    </source>
</evidence>
<dbReference type="Pfam" id="PF12796">
    <property type="entry name" value="Ank_2"/>
    <property type="match status" value="2"/>
</dbReference>
<dbReference type="SUPFAM" id="SSF49899">
    <property type="entry name" value="Concanavalin A-like lectins/glucanases"/>
    <property type="match status" value="1"/>
</dbReference>
<dbReference type="PROSITE" id="PS50088">
    <property type="entry name" value="ANK_REPEAT"/>
    <property type="match status" value="3"/>
</dbReference>
<accession>A0A1C3YIF1</accession>
<dbReference type="eggNOG" id="KOG4177">
    <property type="taxonomic scope" value="Eukaryota"/>
</dbReference>
<feature type="transmembrane region" description="Helical" evidence="5">
    <location>
        <begin position="73"/>
        <end position="91"/>
    </location>
</feature>
<dbReference type="InterPro" id="IPR043136">
    <property type="entry name" value="B30.2/SPRY_sf"/>
</dbReference>
<dbReference type="EMBL" id="HG970332">
    <property type="protein sequence ID" value="SCB64308.1"/>
    <property type="molecule type" value="Genomic_DNA"/>
</dbReference>
<evidence type="ECO:0000313" key="8">
    <source>
        <dbReference type="EMBL" id="SCB64308.1"/>
    </source>
</evidence>
<dbReference type="Proteomes" id="UP000070720">
    <property type="component" value="Chromosome 1"/>
</dbReference>
<keyword evidence="5" id="KW-1133">Transmembrane helix</keyword>
<dbReference type="PROSITE" id="PS50188">
    <property type="entry name" value="B302_SPRY"/>
    <property type="match status" value="1"/>
</dbReference>
<feature type="compositionally biased region" description="Polar residues" evidence="4">
    <location>
        <begin position="1359"/>
        <end position="1368"/>
    </location>
</feature>
<evidence type="ECO:0000313" key="9">
    <source>
        <dbReference type="Proteomes" id="UP000070720"/>
    </source>
</evidence>
<dbReference type="eggNOG" id="KOG1477">
    <property type="taxonomic scope" value="Eukaryota"/>
</dbReference>
<keyword evidence="6" id="KW-0732">Signal</keyword>
<feature type="compositionally biased region" description="Low complexity" evidence="4">
    <location>
        <begin position="793"/>
        <end position="816"/>
    </location>
</feature>
<feature type="signal peptide" evidence="6">
    <location>
        <begin position="1"/>
        <end position="30"/>
    </location>
</feature>
<feature type="transmembrane region" description="Helical" evidence="5">
    <location>
        <begin position="433"/>
        <end position="451"/>
    </location>
</feature>
<evidence type="ECO:0000256" key="2">
    <source>
        <dbReference type="ARBA" id="ARBA00023043"/>
    </source>
</evidence>
<dbReference type="InterPro" id="IPR044736">
    <property type="entry name" value="Gid1/RanBPM/SPLA_SPRY"/>
</dbReference>
<feature type="compositionally biased region" description="Polar residues" evidence="4">
    <location>
        <begin position="297"/>
        <end position="306"/>
    </location>
</feature>
<feature type="region of interest" description="Disordered" evidence="4">
    <location>
        <begin position="1749"/>
        <end position="1774"/>
    </location>
</feature>
<sequence>MVHWPHIMSTVQTLHLSVALLLLSATTAFAADDEKDNTDFLLNVFSDIGPILALFGEQFARQFLSETFTWEDHIIFACIPLGIMTAISGAIRVQGNGLFRAVIGRARENHAAAEIEYMSSTSTEVCELYNGEGIVRTMGKPYIGQIIICPDDLPTGKTKPDKHQTGTGTTPHQRSNGTETNPNQVPNGAETDPDRRSNRTETDPDQVPNDAKTESERFSYRIHTLETAKTDRTMVYQGTSYIHRTSYDLADNSATEYQEESRPPLFKRFGPSPKPKDANQDASTQVTGTSGDLEAGTVQTRNVMNSDSHDPRQETSNERGVPLQQLPRTPSRRVLRKDTRPNGLNLSSKKGSNLTLATNVHNTEKKNSWLTLRSSNLQLNIPCEDVSERKHRSHLVLAAMVALTLQVALLVIAVSTVHFVSGFEPEPWGLPCYLGGSVLLFLGMLACSVAIEKRTRELTWYIPVLGSDGQEKRKEFRLFWVQRNQRVSEQDFGSYIIDGGTRNHVMTSSRCKDLEGLEKSNSLANDPSKSPTGTTDTPSDQPEGSKEPQELSFLPLLPLIAVLFGGVGFTVQFIGLRGLPWPCAVSQLGAMILMAIIRALIRRRLTKSLIHYPVLQKHELDYLAIRLVETEGDVFKDHPANDKTSRKPWAPRAAIKSILKKLSGDENDHKHQPSAEILVWKVDTKSIVTFGSKKGSSAKSMDKPIFMQSHNTDNTDAKLVPNPTESPGSDPDDKGQSAIFVRKRLGDLCKWPDSTSKPALALTLSIEKFMTDFFPDGLSTDSPKQLACKIPFSRSPSSNTNKSLSSSNQNTPSGSSHQTPVSWINLDIAQEPEGKVWTVDSGQVQAILSLWMAHWTARRVDHLEAESKHGEKQVSTDWRRAGDGSHVEYCRRLGENRHGVLKRDISWWVNNAVEGLQTEHPESPELPHDYASSGSKESRFSFGFNCLDAKGGSETPEFLVQHSTADLATLMAQHLFTCFMWNIGGLLPKNLLNRADININEFVKVESSRLFNLRSSIRAQCGRRLSHRQLTKFVNYAEKQGLGTPDDILLCIIPTFSFFDCLPNNAVLAYDQLLPKPFGSFDLKEQGGKCIEHANLLDCVRENKGMKENEYLSLAAVVNTMEFVYLMALHVDKAKVCGASKKTHPREFVHLLKLLFEHFHNYLRRLSPFYELQRRRETLKSLFERLEIGTKNNDTWPTVWKGGDEEEVEEAFKHNIGFGKWHCEIAKTETKACLDLQLMLHSEDKTGTARDIFGWTPLHYAAARPDLNFKPEEGTPETKELEDTLNRSFQTKRWVDKFCRSPVHIAAAAGNINLLEILLPYLHHEARLAIFKGGVDEMDPLHLAAQGDHKNCKRDRETNNPQEEPTDGNYNECITTLLQHRPDVQNDTDAWNQSPIQTTLTRQCDECAHSLLQNQSLKFNPETLDEFKKSLMSYFNAKDKRHRLIGKELLLNHYQKFQTQKSGSDSILHHAVRLLEPNDLRTLLKALNTSTPRVQPPFNVDVTNKEGKTPLYLAVSANNTSLVRCLVNADASPSVQDENRISPMILACKEGYAEVADDLLTNSKYRGIERDTDGKTALHHAASSSRWFSDWRRRDAVRRLSKVMKLIDVLDHQDQTPLQSAVIANQNQVCLDLLRNKASIKLVDVKRLSTLNKIVQSGPKMERQSLAKWESQIRETTVKKANEQDGNGDTALHTAVYQKDYDTFDWLMQNEVDLHIENSSGRTAFIEACRRENCHRFIRRVVHALNSKVPEPKVSQTSRPEGDTDDEQHLPSTDWLQNLERTKFDINAGDSMFDESPLAWACEDGLEEVVKILLEAKEINVTRKATKFDSYTPLHFALTSKNSAIVQLLLDHPEGHVIWNGPDKNGFTTIEFAIKNTNGDCLYKLLMHPKGQPGELSCSDPGAVLKVCAGYNIQPSDWGWISGRIALDDTGEKSYVDADKWTLADIAGKYGHPNLQSHLRNKMENSISVPHLRPSLFFGDYSGLSFKNNPASSSGRTITMNVTFSRSFSDHFYFRTQEAIPPEDSDFYFEVKIIRLPKNNVFMLGFCGEEIPKYRAPGWDPGSWAYHSDDGGLFEGDGRAIVKDDKHSCGQGDTMGCGVNFETGQGYRTLNGDLLDSGNAFTSGWLKTGKLYPCVGFRDSGNGGKLQAEIALLGPGTRLFKSDLSQKERARNH</sequence>
<feature type="domain" description="B30.2/SPRY" evidence="7">
    <location>
        <begin position="1957"/>
        <end position="2153"/>
    </location>
</feature>
<dbReference type="InterPro" id="IPR013320">
    <property type="entry name" value="ConA-like_dom_sf"/>
</dbReference>
<evidence type="ECO:0000256" key="5">
    <source>
        <dbReference type="SAM" id="Phobius"/>
    </source>
</evidence>
<dbReference type="PROSITE" id="PS50297">
    <property type="entry name" value="ANK_REP_REGION"/>
    <property type="match status" value="3"/>
</dbReference>
<dbReference type="SUPFAM" id="SSF48403">
    <property type="entry name" value="Ankyrin repeat"/>
    <property type="match status" value="3"/>
</dbReference>
<feature type="repeat" description="ANK" evidence="3">
    <location>
        <begin position="1506"/>
        <end position="1538"/>
    </location>
</feature>
<feature type="transmembrane region" description="Helical" evidence="5">
    <location>
        <begin position="395"/>
        <end position="421"/>
    </location>
</feature>
<feature type="repeat" description="ANK" evidence="3">
    <location>
        <begin position="1687"/>
        <end position="1719"/>
    </location>
</feature>
<feature type="region of interest" description="Disordered" evidence="4">
    <location>
        <begin position="1347"/>
        <end position="1368"/>
    </location>
</feature>
<feature type="chain" id="PRO_5008687535" evidence="6">
    <location>
        <begin position="31"/>
        <end position="2173"/>
    </location>
</feature>
<feature type="compositionally biased region" description="Basic and acidic residues" evidence="4">
    <location>
        <begin position="192"/>
        <end position="202"/>
    </location>
</feature>
<reference evidence="9" key="1">
    <citation type="journal article" date="2007" name="Science">
        <title>The Fusarium graminearum genome reveals a link between localized polymorphism and pathogen specialization.</title>
        <authorList>
            <person name="Cuomo C.A."/>
            <person name="Gueldener U."/>
            <person name="Xu J.-R."/>
            <person name="Trail F."/>
            <person name="Turgeon B.G."/>
            <person name="Di Pietro A."/>
            <person name="Walton J.D."/>
            <person name="Ma L.-J."/>
            <person name="Baker S.E."/>
            <person name="Rep M."/>
            <person name="Adam G."/>
            <person name="Antoniw J."/>
            <person name="Baldwin T."/>
            <person name="Calvo S.E."/>
            <person name="Chang Y.-L."/>
            <person name="DeCaprio D."/>
            <person name="Gale L.R."/>
            <person name="Gnerre S."/>
            <person name="Goswami R.S."/>
            <person name="Hammond-Kosack K."/>
            <person name="Harris L.J."/>
            <person name="Hilburn K."/>
            <person name="Kennell J.C."/>
            <person name="Kroken S."/>
            <person name="Magnuson J.K."/>
            <person name="Mannhaupt G."/>
            <person name="Mauceli E.W."/>
            <person name="Mewes H.-W."/>
            <person name="Mitterbauer R."/>
            <person name="Muehlbauer G."/>
            <person name="Muensterkoetter M."/>
            <person name="Nelson D."/>
            <person name="O'Donnell K."/>
            <person name="Ouellet T."/>
            <person name="Qi W."/>
            <person name="Quesneville H."/>
            <person name="Roncero M.I.G."/>
            <person name="Seong K.-Y."/>
            <person name="Tetko I.V."/>
            <person name="Urban M."/>
            <person name="Waalwijk C."/>
            <person name="Ward T.J."/>
            <person name="Yao J."/>
            <person name="Birren B.W."/>
            <person name="Kistler H.C."/>
        </authorList>
    </citation>
    <scope>NUCLEOTIDE SEQUENCE [LARGE SCALE GENOMIC DNA]</scope>
    <source>
        <strain evidence="9">ATCC MYA-4620 / CBS 123657 / FGSC 9075 / NRRL 31084 / PH-1</strain>
    </source>
</reference>
<feature type="compositionally biased region" description="Polar residues" evidence="4">
    <location>
        <begin position="280"/>
        <end position="290"/>
    </location>
</feature>
<feature type="compositionally biased region" description="Basic and acidic residues" evidence="4">
    <location>
        <begin position="1347"/>
        <end position="1358"/>
    </location>
</feature>
<feature type="region of interest" description="Disordered" evidence="4">
    <location>
        <begin position="693"/>
        <end position="736"/>
    </location>
</feature>
<dbReference type="Gene3D" id="2.60.120.920">
    <property type="match status" value="1"/>
</dbReference>
<keyword evidence="5" id="KW-0472">Membrane</keyword>
<reference evidence="8 9" key="3">
    <citation type="journal article" date="2015" name="BMC Genomics">
        <title>The completed genome sequence of the pathogenic ascomycete fungus Fusarium graminearum.</title>
        <authorList>
            <person name="King R."/>
            <person name="Urban M."/>
            <person name="Hammond-Kosack M.C."/>
            <person name="Hassani-Pak K."/>
            <person name="Hammond-Kosack K.E."/>
        </authorList>
    </citation>
    <scope>NUCLEOTIDE SEQUENCE [LARGE SCALE GENOMIC DNA]</scope>
    <source>
        <strain evidence="9">ATCC MYA-4620 / CBS 123657 / FGSC 9075 / NRRL 31084 / PH-1</strain>
    </source>
</reference>
<keyword evidence="9" id="KW-1185">Reference proteome</keyword>
<feature type="repeat" description="ANK" evidence="3">
    <location>
        <begin position="1829"/>
        <end position="1852"/>
    </location>
</feature>
<dbReference type="InterPro" id="IPR001870">
    <property type="entry name" value="B30.2/SPRY"/>
</dbReference>
<dbReference type="InterPro" id="IPR002110">
    <property type="entry name" value="Ankyrin_rpt"/>
</dbReference>
<dbReference type="SMART" id="SM00248">
    <property type="entry name" value="ANK"/>
    <property type="match status" value="11"/>
</dbReference>
<dbReference type="VEuPathDB" id="FungiDB:FGRAMPH1_01G04363"/>
<feature type="region of interest" description="Disordered" evidence="4">
    <location>
        <begin position="253"/>
        <end position="350"/>
    </location>
</feature>
<feature type="region of interest" description="Disordered" evidence="4">
    <location>
        <begin position="154"/>
        <end position="218"/>
    </location>
</feature>
<evidence type="ECO:0000256" key="4">
    <source>
        <dbReference type="SAM" id="MobiDB-lite"/>
    </source>
</evidence>
<keyword evidence="5" id="KW-0812">Transmembrane</keyword>
<feature type="compositionally biased region" description="Basic and acidic residues" evidence="4">
    <location>
        <begin position="307"/>
        <end position="317"/>
    </location>
</feature>
<dbReference type="PANTHER" id="PTHR24198:SF165">
    <property type="entry name" value="ANKYRIN REPEAT-CONTAINING PROTEIN-RELATED"/>
    <property type="match status" value="1"/>
</dbReference>
<dbReference type="SMART" id="SM00449">
    <property type="entry name" value="SPRY"/>
    <property type="match status" value="1"/>
</dbReference>
<dbReference type="InterPro" id="IPR036770">
    <property type="entry name" value="Ankyrin_rpt-contain_sf"/>
</dbReference>
<dbReference type="Pfam" id="PF00023">
    <property type="entry name" value="Ank"/>
    <property type="match status" value="1"/>
</dbReference>
<dbReference type="CDD" id="cd12885">
    <property type="entry name" value="SPRY_RanBP_like"/>
    <property type="match status" value="1"/>
</dbReference>
<dbReference type="Gene3D" id="1.25.40.20">
    <property type="entry name" value="Ankyrin repeat-containing domain"/>
    <property type="match status" value="3"/>
</dbReference>
<reference evidence="9" key="2">
    <citation type="journal article" date="2010" name="Nature">
        <title>Comparative genomics reveals mobile pathogenicity chromosomes in Fusarium.</title>
        <authorList>
            <person name="Ma L.J."/>
            <person name="van der Does H.C."/>
            <person name="Borkovich K.A."/>
            <person name="Coleman J.J."/>
            <person name="Daboussi M.J."/>
            <person name="Di Pietro A."/>
            <person name="Dufresne M."/>
            <person name="Freitag M."/>
            <person name="Grabherr M."/>
            <person name="Henrissat B."/>
            <person name="Houterman P.M."/>
            <person name="Kang S."/>
            <person name="Shim W.B."/>
            <person name="Woloshuk C."/>
            <person name="Xie X."/>
            <person name="Xu J.R."/>
            <person name="Antoniw J."/>
            <person name="Baker S.E."/>
            <person name="Bluhm B.H."/>
            <person name="Breakspear A."/>
            <person name="Brown D.W."/>
            <person name="Butchko R.A."/>
            <person name="Chapman S."/>
            <person name="Coulson R."/>
            <person name="Coutinho P.M."/>
            <person name="Danchin E.G."/>
            <person name="Diener A."/>
            <person name="Gale L.R."/>
            <person name="Gardiner D.M."/>
            <person name="Goff S."/>
            <person name="Hammond-Kosack K.E."/>
            <person name="Hilburn K."/>
            <person name="Hua-Van A."/>
            <person name="Jonkers W."/>
            <person name="Kazan K."/>
            <person name="Kodira C.D."/>
            <person name="Koehrsen M."/>
            <person name="Kumar L."/>
            <person name="Lee Y.H."/>
            <person name="Li L."/>
            <person name="Manners J.M."/>
            <person name="Miranda-Saavedra D."/>
            <person name="Mukherjee M."/>
            <person name="Park G."/>
            <person name="Park J."/>
            <person name="Park S.Y."/>
            <person name="Proctor R.H."/>
            <person name="Regev A."/>
            <person name="Ruiz-Roldan M.C."/>
            <person name="Sain D."/>
            <person name="Sakthikumar S."/>
            <person name="Sykes S."/>
            <person name="Schwartz D.C."/>
            <person name="Turgeon B.G."/>
            <person name="Wapinski I."/>
            <person name="Yoder O."/>
            <person name="Young S."/>
            <person name="Zeng Q."/>
            <person name="Zhou S."/>
            <person name="Galagan J."/>
            <person name="Cuomo C.A."/>
            <person name="Kistler H.C."/>
            <person name="Rep M."/>
        </authorList>
    </citation>
    <scope>GENOME REANNOTATION</scope>
    <source>
        <strain evidence="9">ATCC MYA-4620 / CBS 123657 / FGSC 9075 / NRRL 31084 / PH-1</strain>
    </source>
</reference>
<feature type="region of interest" description="Disordered" evidence="4">
    <location>
        <begin position="520"/>
        <end position="548"/>
    </location>
</feature>